<keyword evidence="3" id="KW-1185">Reference proteome</keyword>
<name>A0A239LLQ4_9ACTN</name>
<gene>
    <name evidence="2" type="ORF">SAMN05216252_120115</name>
</gene>
<protein>
    <submittedName>
        <fullName evidence="2">Uncharacterized protein</fullName>
    </submittedName>
</protein>
<organism evidence="2 3">
    <name type="scientific">Actinacidiphila glaucinigra</name>
    <dbReference type="NCBI Taxonomy" id="235986"/>
    <lineage>
        <taxon>Bacteria</taxon>
        <taxon>Bacillati</taxon>
        <taxon>Actinomycetota</taxon>
        <taxon>Actinomycetes</taxon>
        <taxon>Kitasatosporales</taxon>
        <taxon>Streptomycetaceae</taxon>
        <taxon>Actinacidiphila</taxon>
    </lineage>
</organism>
<feature type="compositionally biased region" description="Basic and acidic residues" evidence="1">
    <location>
        <begin position="302"/>
        <end position="312"/>
    </location>
</feature>
<dbReference type="Proteomes" id="UP000198280">
    <property type="component" value="Unassembled WGS sequence"/>
</dbReference>
<dbReference type="RefSeq" id="WP_179280033.1">
    <property type="nucleotide sequence ID" value="NZ_FZOF01000020.1"/>
</dbReference>
<dbReference type="EMBL" id="FZOF01000020">
    <property type="protein sequence ID" value="SNT31607.1"/>
    <property type="molecule type" value="Genomic_DNA"/>
</dbReference>
<evidence type="ECO:0000313" key="3">
    <source>
        <dbReference type="Proteomes" id="UP000198280"/>
    </source>
</evidence>
<feature type="compositionally biased region" description="Basic residues" evidence="1">
    <location>
        <begin position="340"/>
        <end position="351"/>
    </location>
</feature>
<dbReference type="AlphaFoldDB" id="A0A239LLQ4"/>
<sequence length="351" mass="37779">MLNEAVSAGELGFLLALVDPGSAARVRSRTGVPEVDPAAAAKPPEHVPWGPWWNGMPVSVLWWMLQEDDPRVNTLVYHHWRADDRMRHDIIKGVPYGPDRSRRLKVPADLSHYPAPELALPSGPEALTAVLRAVTGMSQGRAAALLVGREDWAVVAAADRERPLPGYARWALAIRPDCPPALRTQFGTHRKFTNRLRDAGVVDGPAAYATGTRPARDVLRVLAMGRWAFPLRLAEAADALRPLVCAELGGNTEAWAVLTQLLPTFTGTLPELVTTAGAIAGSAGETAEGPLSVASGNTESPGRPEESGHEHGGPGWDSTSGHDDPWSTSPTDGRWSGGVRRIRTSWRRRSG</sequence>
<accession>A0A239LLQ4</accession>
<feature type="region of interest" description="Disordered" evidence="1">
    <location>
        <begin position="283"/>
        <end position="351"/>
    </location>
</feature>
<evidence type="ECO:0000256" key="1">
    <source>
        <dbReference type="SAM" id="MobiDB-lite"/>
    </source>
</evidence>
<evidence type="ECO:0000313" key="2">
    <source>
        <dbReference type="EMBL" id="SNT31607.1"/>
    </source>
</evidence>
<reference evidence="2 3" key="1">
    <citation type="submission" date="2017-06" db="EMBL/GenBank/DDBJ databases">
        <authorList>
            <person name="Kim H.J."/>
            <person name="Triplett B.A."/>
        </authorList>
    </citation>
    <scope>NUCLEOTIDE SEQUENCE [LARGE SCALE GENOMIC DNA]</scope>
    <source>
        <strain evidence="2 3">CGMCC 4.1858</strain>
    </source>
</reference>
<proteinExistence type="predicted"/>